<dbReference type="Gene3D" id="3.20.20.140">
    <property type="entry name" value="Metal-dependent hydrolases"/>
    <property type="match status" value="1"/>
</dbReference>
<dbReference type="EC" id="3.1.3.48" evidence="2"/>
<dbReference type="RefSeq" id="WP_234925765.1">
    <property type="nucleotide sequence ID" value="NZ_JAGGJZ010000002.1"/>
</dbReference>
<dbReference type="InterPro" id="IPR016195">
    <property type="entry name" value="Pol/histidinol_Pase-like"/>
</dbReference>
<sequence>MKKNIIDIHSHIIAGIDDGPKHLNIALDMIKRAESLGTKDIVATPHFRRGYFETPFNEVKMIVNYLKSFVNAEGLNINVHYGQEVYFSERILEDLEKGLIGTINDSRYMLLEFPMRKIPKEAVDYIYELNLKGIKPIIAHPERYLDVIKNPERLNELIDEGCLFQLNVGSIRGDFGRDVKKTSEILIKHSVYGFVGSDAHDNNRRRTGILDECREVFKKNRRIEEIFVENTEKLLKNEEIFFEGNRVKKRGFF</sequence>
<keyword evidence="7" id="KW-1185">Reference proteome</keyword>
<evidence type="ECO:0000256" key="4">
    <source>
        <dbReference type="ARBA" id="ARBA00022912"/>
    </source>
</evidence>
<protein>
    <recommendedName>
        <fullName evidence="2">protein-tyrosine-phosphatase</fullName>
        <ecNumber evidence="2">3.1.3.48</ecNumber>
    </recommendedName>
</protein>
<gene>
    <name evidence="6" type="ORF">J2Z53_000716</name>
</gene>
<evidence type="ECO:0000313" key="7">
    <source>
        <dbReference type="Proteomes" id="UP000783390"/>
    </source>
</evidence>
<keyword evidence="3 6" id="KW-0378">Hydrolase</keyword>
<dbReference type="PIRSF" id="PIRSF016557">
    <property type="entry name" value="Caps_synth_CpsB"/>
    <property type="match status" value="1"/>
</dbReference>
<comment type="catalytic activity">
    <reaction evidence="5">
        <text>O-phospho-L-tyrosyl-[protein] + H2O = L-tyrosyl-[protein] + phosphate</text>
        <dbReference type="Rhea" id="RHEA:10684"/>
        <dbReference type="Rhea" id="RHEA-COMP:10136"/>
        <dbReference type="Rhea" id="RHEA-COMP:20101"/>
        <dbReference type="ChEBI" id="CHEBI:15377"/>
        <dbReference type="ChEBI" id="CHEBI:43474"/>
        <dbReference type="ChEBI" id="CHEBI:46858"/>
        <dbReference type="ChEBI" id="CHEBI:61978"/>
        <dbReference type="EC" id="3.1.3.48"/>
    </reaction>
</comment>
<reference evidence="6 7" key="1">
    <citation type="submission" date="2021-03" db="EMBL/GenBank/DDBJ databases">
        <title>Genomic Encyclopedia of Type Strains, Phase IV (KMG-IV): sequencing the most valuable type-strain genomes for metagenomic binning, comparative biology and taxonomic classification.</title>
        <authorList>
            <person name="Goeker M."/>
        </authorList>
    </citation>
    <scope>NUCLEOTIDE SEQUENCE [LARGE SCALE GENOMIC DNA]</scope>
    <source>
        <strain evidence="6 7">DSM 3984</strain>
    </source>
</reference>
<accession>A0ABS4EYR4</accession>
<dbReference type="Pfam" id="PF19567">
    <property type="entry name" value="CpsB_CapC"/>
    <property type="match status" value="1"/>
</dbReference>
<dbReference type="EMBL" id="JAGGJZ010000002">
    <property type="protein sequence ID" value="MBP1889135.1"/>
    <property type="molecule type" value="Genomic_DNA"/>
</dbReference>
<name>A0ABS4EYR4_9CLOT</name>
<dbReference type="Proteomes" id="UP000783390">
    <property type="component" value="Unassembled WGS sequence"/>
</dbReference>
<evidence type="ECO:0000256" key="2">
    <source>
        <dbReference type="ARBA" id="ARBA00013064"/>
    </source>
</evidence>
<dbReference type="GO" id="GO:0004725">
    <property type="term" value="F:protein tyrosine phosphatase activity"/>
    <property type="evidence" value="ECO:0007669"/>
    <property type="project" value="UniProtKB-EC"/>
</dbReference>
<dbReference type="SUPFAM" id="SSF89550">
    <property type="entry name" value="PHP domain-like"/>
    <property type="match status" value="1"/>
</dbReference>
<comment type="similarity">
    <text evidence="1">Belongs to the metallo-dependent hydrolases superfamily. CpsB/CapC family.</text>
</comment>
<comment type="caution">
    <text evidence="6">The sequence shown here is derived from an EMBL/GenBank/DDBJ whole genome shotgun (WGS) entry which is preliminary data.</text>
</comment>
<proteinExistence type="inferred from homology"/>
<evidence type="ECO:0000256" key="5">
    <source>
        <dbReference type="ARBA" id="ARBA00051722"/>
    </source>
</evidence>
<dbReference type="PANTHER" id="PTHR39181:SF1">
    <property type="entry name" value="TYROSINE-PROTEIN PHOSPHATASE YWQE"/>
    <property type="match status" value="1"/>
</dbReference>
<evidence type="ECO:0000256" key="3">
    <source>
        <dbReference type="ARBA" id="ARBA00022801"/>
    </source>
</evidence>
<keyword evidence="4" id="KW-0904">Protein phosphatase</keyword>
<evidence type="ECO:0000313" key="6">
    <source>
        <dbReference type="EMBL" id="MBP1889135.1"/>
    </source>
</evidence>
<evidence type="ECO:0000256" key="1">
    <source>
        <dbReference type="ARBA" id="ARBA00005750"/>
    </source>
</evidence>
<dbReference type="InterPro" id="IPR016667">
    <property type="entry name" value="Caps_polysacc_synth_CpsB/CapC"/>
</dbReference>
<organism evidence="6 7">
    <name type="scientific">Clostridium moniliforme</name>
    <dbReference type="NCBI Taxonomy" id="39489"/>
    <lineage>
        <taxon>Bacteria</taxon>
        <taxon>Bacillati</taxon>
        <taxon>Bacillota</taxon>
        <taxon>Clostridia</taxon>
        <taxon>Eubacteriales</taxon>
        <taxon>Clostridiaceae</taxon>
        <taxon>Clostridium</taxon>
    </lineage>
</organism>
<dbReference type="PANTHER" id="PTHR39181">
    <property type="entry name" value="TYROSINE-PROTEIN PHOSPHATASE YWQE"/>
    <property type="match status" value="1"/>
</dbReference>